<dbReference type="InterPro" id="IPR016047">
    <property type="entry name" value="M23ase_b-sheet_dom"/>
</dbReference>
<dbReference type="InterPro" id="IPR011055">
    <property type="entry name" value="Dup_hybrid_motif"/>
</dbReference>
<dbReference type="GO" id="GO:0004222">
    <property type="term" value="F:metalloendopeptidase activity"/>
    <property type="evidence" value="ECO:0007669"/>
    <property type="project" value="TreeGrafter"/>
</dbReference>
<dbReference type="Pfam" id="PF01551">
    <property type="entry name" value="Peptidase_M23"/>
    <property type="match status" value="1"/>
</dbReference>
<dbReference type="KEGG" id="cpyr:CYJ47_08575"/>
<dbReference type="CDD" id="cd12797">
    <property type="entry name" value="M23_peptidase"/>
    <property type="match status" value="1"/>
</dbReference>
<evidence type="ECO:0000259" key="2">
    <source>
        <dbReference type="Pfam" id="PF01551"/>
    </source>
</evidence>
<feature type="region of interest" description="Disordered" evidence="1">
    <location>
        <begin position="1"/>
        <end position="21"/>
    </location>
</feature>
<feature type="compositionally biased region" description="Basic residues" evidence="1">
    <location>
        <begin position="1"/>
        <end position="14"/>
    </location>
</feature>
<name>A0AAF0YNX2_9CORY</name>
<proteinExistence type="predicted"/>
<dbReference type="EMBL" id="CP136958">
    <property type="protein sequence ID" value="WOT01332.1"/>
    <property type="molecule type" value="Genomic_DNA"/>
</dbReference>
<gene>
    <name evidence="3" type="ORF">CYJ47_08575</name>
</gene>
<dbReference type="SUPFAM" id="SSF51261">
    <property type="entry name" value="Duplicated hybrid motif"/>
    <property type="match status" value="1"/>
</dbReference>
<sequence>MAHRRSAAGAHRKPSSAPKGRVSLIAVTTGVVSTAGATGAVAANTFAEAAPTVHNEVQLVAETTTTTASTAEESPQVLNIAEFKPAANVQDQIAKAVQYDNERAAADEAARAPLVVRPAEGVLSSGFGTRWGVLHAGVDIAGPMGSSIVAAEDGVVIDAGPASGFGNWVRIQHEDGTVTVYGHMETVETTVGAHVTAGQRIAGIGSRGFSTGPHLHFEVHPNGGGAIDPIPWLAERGINL</sequence>
<dbReference type="Proteomes" id="UP000234560">
    <property type="component" value="Chromosome"/>
</dbReference>
<accession>A0AAF0YNX2</accession>
<dbReference type="InterPro" id="IPR050570">
    <property type="entry name" value="Cell_wall_metabolism_enzyme"/>
</dbReference>
<dbReference type="EC" id="3.4.-.-" evidence="3"/>
<keyword evidence="3" id="KW-0378">Hydrolase</keyword>
<reference evidence="3" key="2">
    <citation type="submission" date="2023-10" db="EMBL/GenBank/DDBJ databases">
        <authorList>
            <person name="Choi B."/>
        </authorList>
    </citation>
    <scope>NUCLEOTIDE SEQUENCE</scope>
    <source>
        <strain evidence="3">UMB0763</strain>
    </source>
</reference>
<evidence type="ECO:0000313" key="3">
    <source>
        <dbReference type="EMBL" id="WOT01332.1"/>
    </source>
</evidence>
<dbReference type="PANTHER" id="PTHR21666">
    <property type="entry name" value="PEPTIDASE-RELATED"/>
    <property type="match status" value="1"/>
</dbReference>
<evidence type="ECO:0000256" key="1">
    <source>
        <dbReference type="SAM" id="MobiDB-lite"/>
    </source>
</evidence>
<dbReference type="Gene3D" id="2.70.70.10">
    <property type="entry name" value="Glucose Permease (Domain IIA)"/>
    <property type="match status" value="1"/>
</dbReference>
<dbReference type="AlphaFoldDB" id="A0AAF0YNX2"/>
<dbReference type="RefSeq" id="WP_180805607.1">
    <property type="nucleotide sequence ID" value="NZ_CAMIHY010000080.1"/>
</dbReference>
<feature type="domain" description="M23ase beta-sheet core" evidence="2">
    <location>
        <begin position="135"/>
        <end position="229"/>
    </location>
</feature>
<evidence type="ECO:0000313" key="4">
    <source>
        <dbReference type="Proteomes" id="UP000234560"/>
    </source>
</evidence>
<organism evidence="3 4">
    <name type="scientific">Corynebacterium pyruviciproducens</name>
    <dbReference type="NCBI Taxonomy" id="598660"/>
    <lineage>
        <taxon>Bacteria</taxon>
        <taxon>Bacillati</taxon>
        <taxon>Actinomycetota</taxon>
        <taxon>Actinomycetes</taxon>
        <taxon>Mycobacteriales</taxon>
        <taxon>Corynebacteriaceae</taxon>
        <taxon>Corynebacterium</taxon>
    </lineage>
</organism>
<protein>
    <submittedName>
        <fullName evidence="3">M23 family metallopeptidase</fullName>
        <ecNumber evidence="3">3.4.-.-</ecNumber>
    </submittedName>
</protein>
<reference evidence="3" key="1">
    <citation type="submission" date="2017-12" db="EMBL/GenBank/DDBJ databases">
        <authorList>
            <person name="Thomas-White K."/>
            <person name="Wolfe A.J."/>
        </authorList>
    </citation>
    <scope>NUCLEOTIDE SEQUENCE</scope>
    <source>
        <strain evidence="3">UMB0763</strain>
    </source>
</reference>
<dbReference type="PANTHER" id="PTHR21666:SF270">
    <property type="entry name" value="MUREIN HYDROLASE ACTIVATOR ENVC"/>
    <property type="match status" value="1"/>
</dbReference>